<keyword evidence="6" id="KW-0802">TPR repeat</keyword>
<dbReference type="InterPro" id="IPR019734">
    <property type="entry name" value="TPR_rpt"/>
</dbReference>
<dbReference type="GO" id="GO:0005871">
    <property type="term" value="C:kinesin complex"/>
    <property type="evidence" value="ECO:0007669"/>
    <property type="project" value="InterPro"/>
</dbReference>
<dbReference type="InterPro" id="IPR002151">
    <property type="entry name" value="Kinesin_light"/>
</dbReference>
<evidence type="ECO:0000256" key="7">
    <source>
        <dbReference type="ARBA" id="ARBA00023054"/>
    </source>
</evidence>
<keyword evidence="9" id="KW-0206">Cytoskeleton</keyword>
<dbReference type="SUPFAM" id="SSF48452">
    <property type="entry name" value="TPR-like"/>
    <property type="match status" value="2"/>
</dbReference>
<comment type="caution">
    <text evidence="11">The sequence shown here is derived from an EMBL/GenBank/DDBJ whole genome shotgun (WGS) entry which is preliminary data.</text>
</comment>
<dbReference type="InterPro" id="IPR002182">
    <property type="entry name" value="NB-ARC"/>
</dbReference>
<dbReference type="Gene3D" id="1.25.40.10">
    <property type="entry name" value="Tetratricopeptide repeat domain"/>
    <property type="match status" value="3"/>
</dbReference>
<evidence type="ECO:0000256" key="8">
    <source>
        <dbReference type="ARBA" id="ARBA00023175"/>
    </source>
</evidence>
<evidence type="ECO:0000256" key="4">
    <source>
        <dbReference type="ARBA" id="ARBA00022701"/>
    </source>
</evidence>
<gene>
    <name evidence="11" type="ORF">OEA41_009869</name>
</gene>
<protein>
    <recommendedName>
        <fullName evidence="10">NB-ARC domain-containing protein</fullName>
    </recommendedName>
</protein>
<name>A0AAD9YVI0_9LECA</name>
<evidence type="ECO:0000256" key="6">
    <source>
        <dbReference type="ARBA" id="ARBA00022803"/>
    </source>
</evidence>
<dbReference type="Gene3D" id="3.40.50.300">
    <property type="entry name" value="P-loop containing nucleotide triphosphate hydrolases"/>
    <property type="match status" value="1"/>
</dbReference>
<organism evidence="11 12">
    <name type="scientific">Lepraria neglecta</name>
    <dbReference type="NCBI Taxonomy" id="209136"/>
    <lineage>
        <taxon>Eukaryota</taxon>
        <taxon>Fungi</taxon>
        <taxon>Dikarya</taxon>
        <taxon>Ascomycota</taxon>
        <taxon>Pezizomycotina</taxon>
        <taxon>Lecanoromycetes</taxon>
        <taxon>OSLEUM clade</taxon>
        <taxon>Lecanoromycetidae</taxon>
        <taxon>Lecanorales</taxon>
        <taxon>Lecanorineae</taxon>
        <taxon>Stereocaulaceae</taxon>
        <taxon>Lepraria</taxon>
    </lineage>
</organism>
<accession>A0AAD9YVI0</accession>
<evidence type="ECO:0000256" key="3">
    <source>
        <dbReference type="ARBA" id="ARBA00022490"/>
    </source>
</evidence>
<dbReference type="GO" id="GO:0043531">
    <property type="term" value="F:ADP binding"/>
    <property type="evidence" value="ECO:0007669"/>
    <property type="project" value="InterPro"/>
</dbReference>
<dbReference type="Pfam" id="PF00931">
    <property type="entry name" value="NB-ARC"/>
    <property type="match status" value="1"/>
</dbReference>
<comment type="subcellular location">
    <subcellularLocation>
        <location evidence="1">Cytoplasm</location>
        <location evidence="1">Cytoskeleton</location>
    </subcellularLocation>
</comment>
<dbReference type="InterPro" id="IPR011990">
    <property type="entry name" value="TPR-like_helical_dom_sf"/>
</dbReference>
<evidence type="ECO:0000256" key="5">
    <source>
        <dbReference type="ARBA" id="ARBA00022737"/>
    </source>
</evidence>
<evidence type="ECO:0000256" key="9">
    <source>
        <dbReference type="ARBA" id="ARBA00023212"/>
    </source>
</evidence>
<dbReference type="Proteomes" id="UP001276659">
    <property type="component" value="Unassembled WGS sequence"/>
</dbReference>
<dbReference type="PANTHER" id="PTHR45783:SF3">
    <property type="entry name" value="KINESIN LIGHT CHAIN"/>
    <property type="match status" value="1"/>
</dbReference>
<dbReference type="GO" id="GO:0019894">
    <property type="term" value="F:kinesin binding"/>
    <property type="evidence" value="ECO:0007669"/>
    <property type="project" value="TreeGrafter"/>
</dbReference>
<dbReference type="AlphaFoldDB" id="A0AAD9YVI0"/>
<evidence type="ECO:0000313" key="12">
    <source>
        <dbReference type="Proteomes" id="UP001276659"/>
    </source>
</evidence>
<comment type="similarity">
    <text evidence="2">Belongs to the kinesin light chain family.</text>
</comment>
<feature type="domain" description="NB-ARC" evidence="10">
    <location>
        <begin position="275"/>
        <end position="400"/>
    </location>
</feature>
<keyword evidence="7" id="KW-0175">Coiled coil</keyword>
<dbReference type="Pfam" id="PF13374">
    <property type="entry name" value="TPR_10"/>
    <property type="match status" value="4"/>
</dbReference>
<keyword evidence="8" id="KW-0505">Motor protein</keyword>
<sequence length="1183" mass="131007">MGTPHCGSGLAEWAVIGSKFLQYFRRVNQQTLEVLQRQSEVMARIRQDFHTMLRGWGQSQEGEIAIICFYEELPVSTIGEIVPKASATLDRYTSVGIHANHMDMTKFLSDQDPDYQNVLSELQRFIALRLASSESSGTGGESHCEVRNQGYSAGEQVKTTVHNKAIPNQPTRSINTFSGNFNTGGGKMIQGGHALTEGRFDGTFSSHGGPQFLASSFNTNGAPIYIDSSSDNRPPTSVCELPSFLLSPYFTGRRDELQQIDRVFNTSSGNLPPRCIIHGMPGIGKTQLALQFATLAFQRGQYPYVFWVSAVSVEKLTRDFSKLVDLVRLPGRHTLDQASKLTMARAWLEDSTAARSWLVVLDNVSEETAVILRDILPRGDCGGRLLITTRTARIADVFNASGALSQLALQPPGIGDAVAMLSAGVNLEREGKEEVSYTDAKRLVQLVGKLPLAIDQAASYMRETGSGLQEVLDIYKSDEAPEIFSWENDLSRHEEKSVVAIFTPALNKIQQTVPDAMTLLRILCFCDPEGIPISIFQQGCDALYQEDRSRLSKAREVDKLEAVRGLRHSLKRVRIALRQKSRHDTVNVQGNDKLKAVQDLFRSPLRLSKAIQEVQRLSLAAQALEGSDRVIRIHDLVHLLLRSKLMADTERRQWLGIVICIVCKAFEAIGDRRSPQNWSRCGRFISHIKSLEGFAEQQGLRDSELLDASTWAAVYLNECGLYEKAVILNKRILEQKTCILGGQHPSTLTSMNNLALVLGSQGKYEEAEGIHRQTLALMESVLGKKHPSTLMSMNNLAGVLDRQGKYEEAEGIHRQTLALSESVLGKKHPSTLTSMNNLAGVLDCQGKYEEAEGIHRQTLALSESVLGKKHPSTLTSMNNLAGVLDSQGKYEEAEGIHRQELALSESVLGKKHPDTLGSMNNLAGVLESQGKYEEAEGIHRQTLALSESVLGKKHPSTLTSMNNLAWVLDRQGKYEEAEGIHRQTLALSESVLGKKHPSTLTSMNNLALVLGSQGKYEEAEGIHRQTLALMESVLGKKHPSTLMSMNNLAGVLDRQGKYEEAEGIHRQTLALRESVLGKKHPDTLMSMNNLAWVLDRQGKYEEAEGIHRQTLALSESVLGKEHPSTLTSIYCLAYLLHQRKEYKDAGMFYHRAYAGYRRTLGENHPTTAACSRHYSSMLKEEDG</sequence>
<keyword evidence="4" id="KW-0493">Microtubule</keyword>
<keyword evidence="3" id="KW-0963">Cytoplasm</keyword>
<dbReference type="InterPro" id="IPR027417">
    <property type="entry name" value="P-loop_NTPase"/>
</dbReference>
<dbReference type="GO" id="GO:0007018">
    <property type="term" value="P:microtubule-based movement"/>
    <property type="evidence" value="ECO:0007669"/>
    <property type="project" value="TreeGrafter"/>
</dbReference>
<keyword evidence="12" id="KW-1185">Reference proteome</keyword>
<dbReference type="Pfam" id="PF13424">
    <property type="entry name" value="TPR_12"/>
    <property type="match status" value="3"/>
</dbReference>
<dbReference type="PANTHER" id="PTHR45783">
    <property type="entry name" value="KINESIN LIGHT CHAIN"/>
    <property type="match status" value="1"/>
</dbReference>
<evidence type="ECO:0000256" key="2">
    <source>
        <dbReference type="ARBA" id="ARBA00009622"/>
    </source>
</evidence>
<evidence type="ECO:0000313" key="11">
    <source>
        <dbReference type="EMBL" id="KAK3166744.1"/>
    </source>
</evidence>
<reference evidence="11" key="1">
    <citation type="submission" date="2022-11" db="EMBL/GenBank/DDBJ databases">
        <title>Chromosomal genome sequence assembly and mating type (MAT) locus characterization of the leprose asexual lichenized fungus Lepraria neglecta (Nyl.) Erichsen.</title>
        <authorList>
            <person name="Allen J.L."/>
            <person name="Pfeffer B."/>
        </authorList>
    </citation>
    <scope>NUCLEOTIDE SEQUENCE</scope>
    <source>
        <strain evidence="11">Allen 5258</strain>
    </source>
</reference>
<dbReference type="SMART" id="SM00028">
    <property type="entry name" value="TPR"/>
    <property type="match status" value="9"/>
</dbReference>
<dbReference type="EMBL" id="JASNWA010000011">
    <property type="protein sequence ID" value="KAK3166744.1"/>
    <property type="molecule type" value="Genomic_DNA"/>
</dbReference>
<dbReference type="GO" id="GO:0005737">
    <property type="term" value="C:cytoplasm"/>
    <property type="evidence" value="ECO:0007669"/>
    <property type="project" value="TreeGrafter"/>
</dbReference>
<keyword evidence="5" id="KW-0677">Repeat</keyword>
<dbReference type="SUPFAM" id="SSF52540">
    <property type="entry name" value="P-loop containing nucleoside triphosphate hydrolases"/>
    <property type="match status" value="1"/>
</dbReference>
<evidence type="ECO:0000259" key="10">
    <source>
        <dbReference type="Pfam" id="PF00931"/>
    </source>
</evidence>
<dbReference type="GO" id="GO:0005874">
    <property type="term" value="C:microtubule"/>
    <property type="evidence" value="ECO:0007669"/>
    <property type="project" value="UniProtKB-KW"/>
</dbReference>
<evidence type="ECO:0000256" key="1">
    <source>
        <dbReference type="ARBA" id="ARBA00004245"/>
    </source>
</evidence>
<proteinExistence type="inferred from homology"/>